<dbReference type="RefSeq" id="XP_069224926.1">
    <property type="nucleotide sequence ID" value="XM_069378061.1"/>
</dbReference>
<organism evidence="1 2">
    <name type="scientific">Cladosporium halotolerans</name>
    <dbReference type="NCBI Taxonomy" id="1052096"/>
    <lineage>
        <taxon>Eukaryota</taxon>
        <taxon>Fungi</taxon>
        <taxon>Dikarya</taxon>
        <taxon>Ascomycota</taxon>
        <taxon>Pezizomycotina</taxon>
        <taxon>Dothideomycetes</taxon>
        <taxon>Dothideomycetidae</taxon>
        <taxon>Cladosporiales</taxon>
        <taxon>Cladosporiaceae</taxon>
        <taxon>Cladosporium</taxon>
    </lineage>
</organism>
<proteinExistence type="predicted"/>
<comment type="caution">
    <text evidence="1">The sequence shown here is derived from an EMBL/GenBank/DDBJ whole genome shotgun (WGS) entry which is preliminary data.</text>
</comment>
<accession>A0AB34KBD5</accession>
<protein>
    <submittedName>
        <fullName evidence="1">Uncharacterized protein</fullName>
    </submittedName>
</protein>
<keyword evidence="2" id="KW-1185">Reference proteome</keyword>
<dbReference type="EMBL" id="JAAQHG020000141">
    <property type="protein sequence ID" value="KAL1581818.1"/>
    <property type="molecule type" value="Genomic_DNA"/>
</dbReference>
<evidence type="ECO:0000313" key="2">
    <source>
        <dbReference type="Proteomes" id="UP000803884"/>
    </source>
</evidence>
<gene>
    <name evidence="1" type="ORF">WHR41_09458</name>
</gene>
<reference evidence="1 2" key="1">
    <citation type="journal article" date="2020" name="Microbiol. Resour. Announc.">
        <title>Draft Genome Sequence of a Cladosporium Species Isolated from the Mesophotic Ascidian Didemnum maculosum.</title>
        <authorList>
            <person name="Gioti A."/>
            <person name="Siaperas R."/>
            <person name="Nikolaivits E."/>
            <person name="Le Goff G."/>
            <person name="Ouazzani J."/>
            <person name="Kotoulas G."/>
            <person name="Topakas E."/>
        </authorList>
    </citation>
    <scope>NUCLEOTIDE SEQUENCE [LARGE SCALE GENOMIC DNA]</scope>
    <source>
        <strain evidence="1 2">TM138-S3</strain>
    </source>
</reference>
<dbReference type="AlphaFoldDB" id="A0AB34KBD5"/>
<sequence length="183" mass="20473">MQHTIRVTDDSVEVSVQRDLYTNAIGSSTPVGFIDDIITFSEDAKTPDWYSGHEDWYEMPEKEGLDQKVAAIANMWLEDEDNIKRAAEHVGRHVAPVDRSLLRASGFCRFKAMLDQSSWSLHRRPGIDHEQQVMVFLALEDLGPHNGFPFELSCGQDVCVDGHTSLLTPPTGGGRAICFSLRI</sequence>
<name>A0AB34KBD5_9PEZI</name>
<dbReference type="GeneID" id="96010899"/>
<evidence type="ECO:0000313" key="1">
    <source>
        <dbReference type="EMBL" id="KAL1581818.1"/>
    </source>
</evidence>
<dbReference type="Proteomes" id="UP000803884">
    <property type="component" value="Unassembled WGS sequence"/>
</dbReference>